<reference evidence="2 3" key="1">
    <citation type="submission" date="2023-09" db="EMBL/GenBank/DDBJ databases">
        <title>Multi-omics analysis of a traditional fermented food reveals byproduct-associated fungal strains for waste-to-food upcycling.</title>
        <authorList>
            <consortium name="Lawrence Berkeley National Laboratory"/>
            <person name="Rekdal V.M."/>
            <person name="Villalobos-Escobedo J.M."/>
            <person name="Rodriguez-Valeron N."/>
            <person name="Garcia M.O."/>
            <person name="Vasquez D.P."/>
            <person name="Damayanti I."/>
            <person name="Sorensen P.M."/>
            <person name="Baidoo E.E."/>
            <person name="De Carvalho A.C."/>
            <person name="Riley R."/>
            <person name="Lipzen A."/>
            <person name="He G."/>
            <person name="Yan M."/>
            <person name="Haridas S."/>
            <person name="Daum C."/>
            <person name="Yoshinaga Y."/>
            <person name="Ng V."/>
            <person name="Grigoriev I.V."/>
            <person name="Munk R."/>
            <person name="Nuraida L."/>
            <person name="Wijaya C.H."/>
            <person name="Morales P.-C."/>
            <person name="Keasling J.D."/>
        </authorList>
    </citation>
    <scope>NUCLEOTIDE SEQUENCE [LARGE SCALE GENOMIC DNA]</scope>
    <source>
        <strain evidence="2 3">FGSC 2613</strain>
    </source>
</reference>
<evidence type="ECO:0000256" key="1">
    <source>
        <dbReference type="SAM" id="MobiDB-lite"/>
    </source>
</evidence>
<evidence type="ECO:0000313" key="2">
    <source>
        <dbReference type="EMBL" id="KAL0469356.1"/>
    </source>
</evidence>
<comment type="caution">
    <text evidence="2">The sequence shown here is derived from an EMBL/GenBank/DDBJ whole genome shotgun (WGS) entry which is preliminary data.</text>
</comment>
<sequence length="442" mass="49978">MPNAMSQWASEEPKDQVQGDNLTKQNRASNTTGLAPLNGTSGNTDISEEDADAWYRNHNVPPNSFASASSRSSSSSTSSVATTPGFTDSSSISNNSAETRETSPPSLATTGDGSPVINHHHQQPQHHPQQQNHHPHPNPFLTPDLDDNLNHPQNHQRPPPAQDPLFRHLCTIWVRHLHHILQAHALLNERRRLREAEWRLWVLMNEETPRLARVVRDTCAHEDMHFKQENSGSFQTHYVLFTQSKPNLLSLIPFTITIANKITTMNQHNMHFVMAQLQPSTTTPIPPALPSMDQSDNECFSHHAYPTEPPPKPSEADRNVTIASKDETRHTAVSPTIHPDASEDISRPAFSSTSTPASYDTYSVLLTVVWLGYLPDYLPPRRRRQRCRVHCRRHQHARHCFGGVDHTAQEEMDLDDFTDKDGGDIRWRRYYPYADETAHSHG</sequence>
<evidence type="ECO:0000313" key="3">
    <source>
        <dbReference type="Proteomes" id="UP001451303"/>
    </source>
</evidence>
<name>A0ABR3DC64_NEUIN</name>
<dbReference type="EMBL" id="JAVLET010000005">
    <property type="protein sequence ID" value="KAL0469356.1"/>
    <property type="molecule type" value="Genomic_DNA"/>
</dbReference>
<accession>A0ABR3DC64</accession>
<keyword evidence="3" id="KW-1185">Reference proteome</keyword>
<evidence type="ECO:0008006" key="4">
    <source>
        <dbReference type="Google" id="ProtNLM"/>
    </source>
</evidence>
<dbReference type="Proteomes" id="UP001451303">
    <property type="component" value="Unassembled WGS sequence"/>
</dbReference>
<proteinExistence type="predicted"/>
<feature type="region of interest" description="Disordered" evidence="1">
    <location>
        <begin position="1"/>
        <end position="162"/>
    </location>
</feature>
<gene>
    <name evidence="2" type="ORF">QR685DRAFT_597841</name>
</gene>
<feature type="region of interest" description="Disordered" evidence="1">
    <location>
        <begin position="327"/>
        <end position="355"/>
    </location>
</feature>
<organism evidence="2 3">
    <name type="scientific">Neurospora intermedia</name>
    <dbReference type="NCBI Taxonomy" id="5142"/>
    <lineage>
        <taxon>Eukaryota</taxon>
        <taxon>Fungi</taxon>
        <taxon>Dikarya</taxon>
        <taxon>Ascomycota</taxon>
        <taxon>Pezizomycotina</taxon>
        <taxon>Sordariomycetes</taxon>
        <taxon>Sordariomycetidae</taxon>
        <taxon>Sordariales</taxon>
        <taxon>Sordariaceae</taxon>
        <taxon>Neurospora</taxon>
    </lineage>
</organism>
<feature type="compositionally biased region" description="Polar residues" evidence="1">
    <location>
        <begin position="18"/>
        <end position="45"/>
    </location>
</feature>
<protein>
    <recommendedName>
        <fullName evidence="4">Nitrogen regulatory protein areA GATA-like domain-containing protein</fullName>
    </recommendedName>
</protein>
<feature type="compositionally biased region" description="Polar residues" evidence="1">
    <location>
        <begin position="84"/>
        <end position="112"/>
    </location>
</feature>
<feature type="compositionally biased region" description="Low complexity" evidence="1">
    <location>
        <begin position="64"/>
        <end position="83"/>
    </location>
</feature>